<dbReference type="SUPFAM" id="SSF55729">
    <property type="entry name" value="Acyl-CoA N-acyltransferases (Nat)"/>
    <property type="match status" value="1"/>
</dbReference>
<reference evidence="2" key="1">
    <citation type="submission" date="2020-10" db="EMBL/GenBank/DDBJ databases">
        <authorList>
            <person name="Gilroy R."/>
        </authorList>
    </citation>
    <scope>NUCLEOTIDE SEQUENCE</scope>
    <source>
        <strain evidence="2">ChiSxjej2B14-6234</strain>
    </source>
</reference>
<comment type="caution">
    <text evidence="2">The sequence shown here is derived from an EMBL/GenBank/DDBJ whole genome shotgun (WGS) entry which is preliminary data.</text>
</comment>
<evidence type="ECO:0000313" key="3">
    <source>
        <dbReference type="Proteomes" id="UP000886887"/>
    </source>
</evidence>
<proteinExistence type="predicted"/>
<gene>
    <name evidence="2" type="ORF">IAB73_11205</name>
</gene>
<dbReference type="Gene3D" id="3.40.630.30">
    <property type="match status" value="1"/>
</dbReference>
<name>A0A9D0ZBR0_9FIRM</name>
<sequence>MLHAGTQTIETPRLILRRFTTEDAQAMYDNWASDPEVSRYLTWPTHPNVDATRQLLATWVEQYEKPDVYQWAIGLRAADGMPIGSISVVTLNERTHSAEVGYCIGRSWWHQGITSEALEAVLGYLFGTVGAWRVSARHDPHNPHSGGVMRKCGMRLEGTLRQADVNNQGVCDVSVYGILAQEYADAHGLT</sequence>
<evidence type="ECO:0000259" key="1">
    <source>
        <dbReference type="PROSITE" id="PS51186"/>
    </source>
</evidence>
<evidence type="ECO:0000313" key="2">
    <source>
        <dbReference type="EMBL" id="HIQ72762.1"/>
    </source>
</evidence>
<protein>
    <submittedName>
        <fullName evidence="2">GNAT family N-acetyltransferase</fullName>
    </submittedName>
</protein>
<feature type="domain" description="N-acetyltransferase" evidence="1">
    <location>
        <begin position="14"/>
        <end position="182"/>
    </location>
</feature>
<dbReference type="GO" id="GO:0016747">
    <property type="term" value="F:acyltransferase activity, transferring groups other than amino-acyl groups"/>
    <property type="evidence" value="ECO:0007669"/>
    <property type="project" value="InterPro"/>
</dbReference>
<accession>A0A9D0ZBR0</accession>
<dbReference type="Proteomes" id="UP000886887">
    <property type="component" value="Unassembled WGS sequence"/>
</dbReference>
<dbReference type="InterPro" id="IPR051531">
    <property type="entry name" value="N-acetyltransferase"/>
</dbReference>
<dbReference type="InterPro" id="IPR016181">
    <property type="entry name" value="Acyl_CoA_acyltransferase"/>
</dbReference>
<dbReference type="EMBL" id="DVFJ01000038">
    <property type="protein sequence ID" value="HIQ72762.1"/>
    <property type="molecule type" value="Genomic_DNA"/>
</dbReference>
<dbReference type="Pfam" id="PF13302">
    <property type="entry name" value="Acetyltransf_3"/>
    <property type="match status" value="1"/>
</dbReference>
<organism evidence="2 3">
    <name type="scientific">Candidatus Onthenecus intestinigallinarum</name>
    <dbReference type="NCBI Taxonomy" id="2840875"/>
    <lineage>
        <taxon>Bacteria</taxon>
        <taxon>Bacillati</taxon>
        <taxon>Bacillota</taxon>
        <taxon>Clostridia</taxon>
        <taxon>Eubacteriales</taxon>
        <taxon>Candidatus Onthenecus</taxon>
    </lineage>
</organism>
<dbReference type="PROSITE" id="PS51186">
    <property type="entry name" value="GNAT"/>
    <property type="match status" value="1"/>
</dbReference>
<dbReference type="PANTHER" id="PTHR43792:SF1">
    <property type="entry name" value="N-ACETYLTRANSFERASE DOMAIN-CONTAINING PROTEIN"/>
    <property type="match status" value="1"/>
</dbReference>
<dbReference type="AlphaFoldDB" id="A0A9D0ZBR0"/>
<dbReference type="PANTHER" id="PTHR43792">
    <property type="entry name" value="GNAT FAMILY, PUTATIVE (AFU_ORTHOLOGUE AFUA_3G00765)-RELATED-RELATED"/>
    <property type="match status" value="1"/>
</dbReference>
<dbReference type="InterPro" id="IPR000182">
    <property type="entry name" value="GNAT_dom"/>
</dbReference>
<reference evidence="2" key="2">
    <citation type="journal article" date="2021" name="PeerJ">
        <title>Extensive microbial diversity within the chicken gut microbiome revealed by metagenomics and culture.</title>
        <authorList>
            <person name="Gilroy R."/>
            <person name="Ravi A."/>
            <person name="Getino M."/>
            <person name="Pursley I."/>
            <person name="Horton D.L."/>
            <person name="Alikhan N.F."/>
            <person name="Baker D."/>
            <person name="Gharbi K."/>
            <person name="Hall N."/>
            <person name="Watson M."/>
            <person name="Adriaenssens E.M."/>
            <person name="Foster-Nyarko E."/>
            <person name="Jarju S."/>
            <person name="Secka A."/>
            <person name="Antonio M."/>
            <person name="Oren A."/>
            <person name="Chaudhuri R.R."/>
            <person name="La Ragione R."/>
            <person name="Hildebrand F."/>
            <person name="Pallen M.J."/>
        </authorList>
    </citation>
    <scope>NUCLEOTIDE SEQUENCE</scope>
    <source>
        <strain evidence="2">ChiSxjej2B14-6234</strain>
    </source>
</reference>